<protein>
    <submittedName>
        <fullName evidence="2">DUF19 domain-containing protein</fullName>
    </submittedName>
</protein>
<reference evidence="2" key="1">
    <citation type="submission" date="2016-11" db="UniProtKB">
        <authorList>
            <consortium name="WormBaseParasite"/>
        </authorList>
    </citation>
    <scope>IDENTIFICATION</scope>
    <source>
        <strain evidence="2">KR3021</strain>
    </source>
</reference>
<organism evidence="1 2">
    <name type="scientific">Rhabditophanes sp. KR3021</name>
    <dbReference type="NCBI Taxonomy" id="114890"/>
    <lineage>
        <taxon>Eukaryota</taxon>
        <taxon>Metazoa</taxon>
        <taxon>Ecdysozoa</taxon>
        <taxon>Nematoda</taxon>
        <taxon>Chromadorea</taxon>
        <taxon>Rhabditida</taxon>
        <taxon>Tylenchina</taxon>
        <taxon>Panagrolaimomorpha</taxon>
        <taxon>Strongyloidoidea</taxon>
        <taxon>Alloionematidae</taxon>
        <taxon>Rhabditophanes</taxon>
    </lineage>
</organism>
<dbReference type="WBParaSite" id="RSKR_0001017900.1">
    <property type="protein sequence ID" value="RSKR_0001017900.1"/>
    <property type="gene ID" value="RSKR_0001017900"/>
</dbReference>
<sequence length="405" mass="44594">MSLVKFVLVSCCLLIGQAIGGISRETLINIACKRNPTLAFCVLEEGARASGATSEHHSTTSSHTNLRAGSVDKLTTTSINNSTASSINNVGTSSIADVVNALLNEINATTALPTTNPIPPKFIPTTNPSASEIDRSPERKTIDETTDDGWRHATSIDGQTDPETVKSSPSKVDAIITKKSISPTIDNESGFGSLLRLPKPVNISTSNAPPIKQGESKVSKEDEEVEKELSKLKKEVSELKKDDEEEVEDSGSSVLVFVTKFCVLQRAAFIDKCRGEVKFENLDFCKSYPLACQANDKILPVIMYCDKFKKHNAKYCIGEEEVDGEEMQTKVTNFCLAYKNVCVNKVVVDHDKFLMAPPRSNFVKCSDIKDKAKQMCDPFPDKRDKLNFARCSQFIKSCREYADWL</sequence>
<proteinExistence type="predicted"/>
<accession>A0AC35UEU3</accession>
<dbReference type="Proteomes" id="UP000095286">
    <property type="component" value="Unplaced"/>
</dbReference>
<evidence type="ECO:0000313" key="2">
    <source>
        <dbReference type="WBParaSite" id="RSKR_0001017900.1"/>
    </source>
</evidence>
<evidence type="ECO:0000313" key="1">
    <source>
        <dbReference type="Proteomes" id="UP000095286"/>
    </source>
</evidence>
<name>A0AC35UEU3_9BILA</name>